<dbReference type="Gene3D" id="1.50.10.10">
    <property type="match status" value="1"/>
</dbReference>
<reference evidence="13" key="2">
    <citation type="submission" date="2013-12" db="EMBL/GenBank/DDBJ databases">
        <authorList>
            <person name="Yu Y."/>
            <person name="Lee S."/>
            <person name="de Baynast K."/>
            <person name="Wissotski M."/>
            <person name="Liu L."/>
            <person name="Talag J."/>
            <person name="Goicoechea J."/>
            <person name="Angelova A."/>
            <person name="Jetty R."/>
            <person name="Kudrna D."/>
            <person name="Golser W."/>
            <person name="Rivera L."/>
            <person name="Zhang J."/>
            <person name="Wing R."/>
        </authorList>
    </citation>
    <scope>NUCLEOTIDE SEQUENCE</scope>
</reference>
<evidence type="ECO:0000256" key="7">
    <source>
        <dbReference type="ARBA" id="ARBA00023326"/>
    </source>
</evidence>
<keyword evidence="13" id="KW-1185">Reference proteome</keyword>
<protein>
    <recommendedName>
        <fullName evidence="9">Endoglucanase</fullName>
        <ecNumber evidence="9">3.2.1.4</ecNumber>
    </recommendedName>
</protein>
<dbReference type="AlphaFoldDB" id="A0A0D9VLT0"/>
<dbReference type="HOGENOM" id="CLU_008926_1_2_1"/>
<evidence type="ECO:0000256" key="5">
    <source>
        <dbReference type="ARBA" id="ARBA00023277"/>
    </source>
</evidence>
<evidence type="ECO:0000256" key="9">
    <source>
        <dbReference type="RuleBase" id="RU361166"/>
    </source>
</evidence>
<evidence type="ECO:0000256" key="3">
    <source>
        <dbReference type="ARBA" id="ARBA00022801"/>
    </source>
</evidence>
<keyword evidence="5 8" id="KW-0119">Carbohydrate metabolism</keyword>
<evidence type="ECO:0000256" key="8">
    <source>
        <dbReference type="PROSITE-ProRule" id="PRU10059"/>
    </source>
</evidence>
<dbReference type="FunFam" id="1.50.10.10:FF:000020">
    <property type="entry name" value="Endoglucanase"/>
    <property type="match status" value="1"/>
</dbReference>
<dbReference type="InterPro" id="IPR001701">
    <property type="entry name" value="Glyco_hydro_9"/>
</dbReference>
<feature type="domain" description="Glycoside hydrolase family 9" evidence="11">
    <location>
        <begin position="84"/>
        <end position="526"/>
    </location>
</feature>
<evidence type="ECO:0000313" key="12">
    <source>
        <dbReference type="EnsemblPlants" id="LPERR02G28520.1"/>
    </source>
</evidence>
<keyword evidence="7 8" id="KW-0624">Polysaccharide degradation</keyword>
<dbReference type="Proteomes" id="UP000032180">
    <property type="component" value="Chromosome 2"/>
</dbReference>
<dbReference type="Gramene" id="LPERR02G28520.1">
    <property type="protein sequence ID" value="LPERR02G28520.1"/>
    <property type="gene ID" value="LPERR02G28520"/>
</dbReference>
<evidence type="ECO:0000256" key="2">
    <source>
        <dbReference type="ARBA" id="ARBA00007072"/>
    </source>
</evidence>
<keyword evidence="10" id="KW-0812">Transmembrane</keyword>
<dbReference type="EnsemblPlants" id="LPERR02G28520.1">
    <property type="protein sequence ID" value="LPERR02G28520.1"/>
    <property type="gene ID" value="LPERR02G28520"/>
</dbReference>
<dbReference type="STRING" id="77586.A0A0D9VLT0"/>
<comment type="catalytic activity">
    <reaction evidence="1 9">
        <text>Endohydrolysis of (1-&gt;4)-beta-D-glucosidic linkages in cellulose, lichenin and cereal beta-D-glucans.</text>
        <dbReference type="EC" id="3.2.1.4"/>
    </reaction>
</comment>
<organism evidence="12 13">
    <name type="scientific">Leersia perrieri</name>
    <dbReference type="NCBI Taxonomy" id="77586"/>
    <lineage>
        <taxon>Eukaryota</taxon>
        <taxon>Viridiplantae</taxon>
        <taxon>Streptophyta</taxon>
        <taxon>Embryophyta</taxon>
        <taxon>Tracheophyta</taxon>
        <taxon>Spermatophyta</taxon>
        <taxon>Magnoliopsida</taxon>
        <taxon>Liliopsida</taxon>
        <taxon>Poales</taxon>
        <taxon>Poaceae</taxon>
        <taxon>BOP clade</taxon>
        <taxon>Oryzoideae</taxon>
        <taxon>Oryzeae</taxon>
        <taxon>Oryzinae</taxon>
        <taxon>Leersia</taxon>
    </lineage>
</organism>
<dbReference type="eggNOG" id="ENOG502QQ06">
    <property type="taxonomic scope" value="Eukaryota"/>
</dbReference>
<keyword evidence="3 8" id="KW-0378">Hydrolase</keyword>
<dbReference type="SUPFAM" id="SSF48208">
    <property type="entry name" value="Six-hairpin glycosidases"/>
    <property type="match status" value="1"/>
</dbReference>
<evidence type="ECO:0000256" key="10">
    <source>
        <dbReference type="SAM" id="Phobius"/>
    </source>
</evidence>
<proteinExistence type="inferred from homology"/>
<dbReference type="InterPro" id="IPR018221">
    <property type="entry name" value="Glyco_hydro_9_His_AS"/>
</dbReference>
<name>A0A0D9VLT0_9ORYZ</name>
<keyword evidence="10" id="KW-1133">Transmembrane helix</keyword>
<feature type="active site" evidence="8">
    <location>
        <position position="455"/>
    </location>
</feature>
<dbReference type="EC" id="3.2.1.4" evidence="9"/>
<keyword evidence="10" id="KW-0472">Membrane</keyword>
<evidence type="ECO:0000259" key="11">
    <source>
        <dbReference type="Pfam" id="PF00759"/>
    </source>
</evidence>
<reference evidence="12" key="3">
    <citation type="submission" date="2015-04" db="UniProtKB">
        <authorList>
            <consortium name="EnsemblPlants"/>
        </authorList>
    </citation>
    <scope>IDENTIFICATION</scope>
</reference>
<feature type="transmembrane region" description="Helical" evidence="10">
    <location>
        <begin position="12"/>
        <end position="35"/>
    </location>
</feature>
<keyword evidence="6 8" id="KW-0326">Glycosidase</keyword>
<dbReference type="InterPro" id="IPR012341">
    <property type="entry name" value="6hp_glycosidase-like_sf"/>
</dbReference>
<dbReference type="PROSITE" id="PS00592">
    <property type="entry name" value="GH9_2"/>
    <property type="match status" value="1"/>
</dbReference>
<reference evidence="12 13" key="1">
    <citation type="submission" date="2012-08" db="EMBL/GenBank/DDBJ databases">
        <title>Oryza genome evolution.</title>
        <authorList>
            <person name="Wing R.A."/>
        </authorList>
    </citation>
    <scope>NUCLEOTIDE SEQUENCE</scope>
</reference>
<dbReference type="Pfam" id="PF00759">
    <property type="entry name" value="Glyco_hydro_9"/>
    <property type="match status" value="1"/>
</dbReference>
<dbReference type="PANTHER" id="PTHR22298">
    <property type="entry name" value="ENDO-1,4-BETA-GLUCANASE"/>
    <property type="match status" value="1"/>
</dbReference>
<dbReference type="GO" id="GO:0030245">
    <property type="term" value="P:cellulose catabolic process"/>
    <property type="evidence" value="ECO:0007669"/>
    <property type="project" value="UniProtKB-KW"/>
</dbReference>
<evidence type="ECO:0000256" key="4">
    <source>
        <dbReference type="ARBA" id="ARBA00023001"/>
    </source>
</evidence>
<keyword evidence="4 9" id="KW-0136">Cellulose degradation</keyword>
<evidence type="ECO:0000256" key="1">
    <source>
        <dbReference type="ARBA" id="ARBA00000966"/>
    </source>
</evidence>
<dbReference type="GO" id="GO:0008810">
    <property type="term" value="F:cellulase activity"/>
    <property type="evidence" value="ECO:0007669"/>
    <property type="project" value="UniProtKB-EC"/>
</dbReference>
<evidence type="ECO:0000256" key="6">
    <source>
        <dbReference type="ARBA" id="ARBA00023295"/>
    </source>
</evidence>
<evidence type="ECO:0000313" key="13">
    <source>
        <dbReference type="Proteomes" id="UP000032180"/>
    </source>
</evidence>
<sequence length="542" mass="59094">MRVPPFHLSSANFFQFIPPLLLAARIAFSTPSHFGRVAFSPMRAMKQHCSPRRGDAAAALLLAALVLSGDVMVVAGGGPPSFNYREALTKSIMFLEAQRSGKLPPTNRIKWRGDSGMEDGKLANVDLTGGYYDAGDNVKYGLPLAFTVTTLAWTAMAFQHELKAAGELANVHAAIRWGTDYFLKAAAKKNHLWVQVGDPNADHQCWVRPENMPTPRTLYEINEKTPGSEIAAETAAAMAASSIIFRKDKSYSRRLLNKAKLLFQFAKTHQGTYDGECPFYCSYSGYNDELLWAATWLYLATKRQVYADFISHEAISSSVAEFSWDLKFPGAQVLLAELNMTSSGGLQSFKTQADNFVCAVLPDTPFHQVFITPGGMIHLRDGANSQYVTSTAFLFVAYSDVLRRINQPVMCGAQAVQPARLLQFAKQQMDYLLGANPHGRSYVVGFGVDPPTQPHHRGASTPVLPPGYKVNCGMSFGEWFAPDRPNPNELTGAIMGGPDGGDNFSDKRGNSSCTEPCTYINSLSIGPLAALAIRGASLLATH</sequence>
<comment type="similarity">
    <text evidence="2 8 9">Belongs to the glycosyl hydrolase 9 (cellulase E) family.</text>
</comment>
<feature type="transmembrane region" description="Helical" evidence="10">
    <location>
        <begin position="56"/>
        <end position="78"/>
    </location>
</feature>
<accession>A0A0D9VLT0</accession>
<dbReference type="InterPro" id="IPR008928">
    <property type="entry name" value="6-hairpin_glycosidase_sf"/>
</dbReference>